<dbReference type="STRING" id="156980.SAMN04489745_0573"/>
<accession>A0A1H4KCI2</accession>
<dbReference type="CDD" id="cd04301">
    <property type="entry name" value="NAT_SF"/>
    <property type="match status" value="1"/>
</dbReference>
<feature type="domain" description="N-acetyltransferase" evidence="1">
    <location>
        <begin position="22"/>
        <end position="203"/>
    </location>
</feature>
<dbReference type="Gene3D" id="3.40.630.30">
    <property type="match status" value="1"/>
</dbReference>
<dbReference type="PROSITE" id="PS51186">
    <property type="entry name" value="GNAT"/>
    <property type="match status" value="1"/>
</dbReference>
<dbReference type="GO" id="GO:0016747">
    <property type="term" value="F:acyltransferase activity, transferring groups other than amino-acyl groups"/>
    <property type="evidence" value="ECO:0007669"/>
    <property type="project" value="InterPro"/>
</dbReference>
<dbReference type="Pfam" id="PF00583">
    <property type="entry name" value="Acetyltransf_1"/>
    <property type="match status" value="1"/>
</dbReference>
<name>A0A1H4KCI2_9MICC</name>
<dbReference type="SUPFAM" id="SSF55729">
    <property type="entry name" value="Acyl-CoA N-acyltransferases (Nat)"/>
    <property type="match status" value="1"/>
</dbReference>
<evidence type="ECO:0000313" key="2">
    <source>
        <dbReference type="EMBL" id="SEB55855.1"/>
    </source>
</evidence>
<dbReference type="AlphaFoldDB" id="A0A1H4KCI2"/>
<dbReference type="InterPro" id="IPR000182">
    <property type="entry name" value="GNAT_dom"/>
</dbReference>
<dbReference type="EMBL" id="FNSN01000003">
    <property type="protein sequence ID" value="SEB55855.1"/>
    <property type="molecule type" value="Genomic_DNA"/>
</dbReference>
<evidence type="ECO:0000259" key="1">
    <source>
        <dbReference type="PROSITE" id="PS51186"/>
    </source>
</evidence>
<organism evidence="2 3">
    <name type="scientific">Arthrobacter woluwensis</name>
    <dbReference type="NCBI Taxonomy" id="156980"/>
    <lineage>
        <taxon>Bacteria</taxon>
        <taxon>Bacillati</taxon>
        <taxon>Actinomycetota</taxon>
        <taxon>Actinomycetes</taxon>
        <taxon>Micrococcales</taxon>
        <taxon>Micrococcaceae</taxon>
        <taxon>Arthrobacter</taxon>
    </lineage>
</organism>
<dbReference type="Proteomes" id="UP000182652">
    <property type="component" value="Unassembled WGS sequence"/>
</dbReference>
<keyword evidence="3" id="KW-1185">Reference proteome</keyword>
<keyword evidence="2" id="KW-0808">Transferase</keyword>
<proteinExistence type="predicted"/>
<dbReference type="RefSeq" id="WP_074783952.1">
    <property type="nucleotide sequence ID" value="NZ_FNSN01000003.1"/>
</dbReference>
<sequence length="208" mass="22950">MSTVDTRAPRPDGIRTAPADWEEVERLFSLGGDAAGCWCQWFTLRPAEWKSRPRAERKELLREQFEQDEVPPGVLAFADGTAVGWAAVAPRRCYPRVEHLQLVQKADRAAPPEDGDHWVVSCFVVARTHRRRGVARALLDAAVAFAAEHGADWVEGYPVDTASRPKANSSDLFHGTVTLFEQAGFTRVYDGVPGRALMRRRAPGAGTA</sequence>
<protein>
    <submittedName>
        <fullName evidence="2">Acetyltransferase (GNAT) family protein</fullName>
    </submittedName>
</protein>
<evidence type="ECO:0000313" key="3">
    <source>
        <dbReference type="Proteomes" id="UP000182652"/>
    </source>
</evidence>
<reference evidence="2 3" key="1">
    <citation type="submission" date="2016-10" db="EMBL/GenBank/DDBJ databases">
        <authorList>
            <person name="de Groot N.N."/>
        </authorList>
    </citation>
    <scope>NUCLEOTIDE SEQUENCE [LARGE SCALE GENOMIC DNA]</scope>
    <source>
        <strain evidence="2 3">DSM 10495</strain>
    </source>
</reference>
<gene>
    <name evidence="2" type="ORF">SAMN04489745_0573</name>
</gene>
<dbReference type="InterPro" id="IPR016181">
    <property type="entry name" value="Acyl_CoA_acyltransferase"/>
</dbReference>